<protein>
    <submittedName>
        <fullName evidence="2">Uncharacterized protein</fullName>
    </submittedName>
</protein>
<evidence type="ECO:0000313" key="2">
    <source>
        <dbReference type="EMBL" id="OZU88162.1"/>
    </source>
</evidence>
<keyword evidence="1" id="KW-1133">Transmembrane helix</keyword>
<feature type="transmembrane region" description="Helical" evidence="1">
    <location>
        <begin position="34"/>
        <end position="52"/>
    </location>
</feature>
<dbReference type="AlphaFoldDB" id="A0A265N838"/>
<evidence type="ECO:0000256" key="1">
    <source>
        <dbReference type="SAM" id="Phobius"/>
    </source>
</evidence>
<comment type="caution">
    <text evidence="2">The sequence shown here is derived from an EMBL/GenBank/DDBJ whole genome shotgun (WGS) entry which is preliminary data.</text>
</comment>
<reference evidence="2 3" key="1">
    <citation type="submission" date="2017-08" db="EMBL/GenBank/DDBJ databases">
        <title>Virgibacillus indicus sp. nov. and Virgibacillus profoundi sp. nov, two moderately halophilic bacteria isolated from marine sediment by using the Microfluidic Streak Plate.</title>
        <authorList>
            <person name="Xu B."/>
            <person name="Hu B."/>
            <person name="Wang J."/>
            <person name="Zhu Y."/>
            <person name="Huang L."/>
            <person name="Du W."/>
            <person name="Huang Y."/>
        </authorList>
    </citation>
    <scope>NUCLEOTIDE SEQUENCE [LARGE SCALE GENOMIC DNA]</scope>
    <source>
        <strain evidence="2 3">IO3-P2-C2</strain>
    </source>
</reference>
<dbReference type="EMBL" id="NPMS01000006">
    <property type="protein sequence ID" value="OZU88162.1"/>
    <property type="molecule type" value="Genomic_DNA"/>
</dbReference>
<keyword evidence="1" id="KW-0812">Transmembrane</keyword>
<feature type="transmembrane region" description="Helical" evidence="1">
    <location>
        <begin position="59"/>
        <end position="76"/>
    </location>
</feature>
<gene>
    <name evidence="2" type="ORF">CIL03_13645</name>
</gene>
<evidence type="ECO:0000313" key="3">
    <source>
        <dbReference type="Proteomes" id="UP000216498"/>
    </source>
</evidence>
<proteinExistence type="predicted"/>
<dbReference type="Proteomes" id="UP000216498">
    <property type="component" value="Unassembled WGS sequence"/>
</dbReference>
<keyword evidence="3" id="KW-1185">Reference proteome</keyword>
<name>A0A265N838_9BACI</name>
<organism evidence="2 3">
    <name type="scientific">Virgibacillus indicus</name>
    <dbReference type="NCBI Taxonomy" id="2024554"/>
    <lineage>
        <taxon>Bacteria</taxon>
        <taxon>Bacillati</taxon>
        <taxon>Bacillota</taxon>
        <taxon>Bacilli</taxon>
        <taxon>Bacillales</taxon>
        <taxon>Bacillaceae</taxon>
        <taxon>Virgibacillus</taxon>
    </lineage>
</organism>
<dbReference type="OrthoDB" id="2591789at2"/>
<dbReference type="RefSeq" id="WP_094886419.1">
    <property type="nucleotide sequence ID" value="NZ_NPMS01000006.1"/>
</dbReference>
<keyword evidence="1" id="KW-0472">Membrane</keyword>
<accession>A0A265N838</accession>
<sequence length="104" mass="12171">MNESELYNQIYQQKEQLGSLISEYWNLYSGMDTWYFWFNVASVLIPLVILYFAIDRQRIFEISFFGFAVHVLWANIDSILSSNNYLVHAHTLTHLIPSGITMTA</sequence>